<keyword evidence="2" id="KW-1185">Reference proteome</keyword>
<evidence type="ECO:0000313" key="2">
    <source>
        <dbReference type="Proteomes" id="UP000245876"/>
    </source>
</evidence>
<accession>A0A2U2N1U3</accession>
<evidence type="ECO:0008006" key="3">
    <source>
        <dbReference type="Google" id="ProtNLM"/>
    </source>
</evidence>
<dbReference type="OrthoDB" id="3172126at2"/>
<dbReference type="Proteomes" id="UP000245876">
    <property type="component" value="Unassembled WGS sequence"/>
</dbReference>
<proteinExistence type="predicted"/>
<dbReference type="EMBL" id="QFFM01000030">
    <property type="protein sequence ID" value="PWG63037.1"/>
    <property type="molecule type" value="Genomic_DNA"/>
</dbReference>
<protein>
    <recommendedName>
        <fullName evidence="3">CTP synthase</fullName>
    </recommendedName>
</protein>
<dbReference type="RefSeq" id="WP_109057936.1">
    <property type="nucleotide sequence ID" value="NZ_QFFM01000030.1"/>
</dbReference>
<reference evidence="1 2" key="1">
    <citation type="journal article" date="2018" name="Int. J. Syst. Evol. Microbiol.">
        <title>Bifidobacterium callitrichidarum sp. nov. from the faeces of the emperor tamarin (Saguinus imperator).</title>
        <authorList>
            <person name="Modesto M."/>
            <person name="Michelini S."/>
            <person name="Sansosti M.C."/>
            <person name="De Filippo C."/>
            <person name="Cavalieri D."/>
            <person name="Qvirist L."/>
            <person name="Andlid T."/>
            <person name="Spiezio C."/>
            <person name="Sandri C."/>
            <person name="Pascarelli S."/>
            <person name="Sgorbati B."/>
            <person name="Mattarelli P."/>
        </authorList>
    </citation>
    <scope>NUCLEOTIDE SEQUENCE [LARGE SCALE GENOMIC DNA]</scope>
    <source>
        <strain evidence="1 2">TRI 5</strain>
    </source>
</reference>
<comment type="caution">
    <text evidence="1">The sequence shown here is derived from an EMBL/GenBank/DDBJ whole genome shotgun (WGS) entry which is preliminary data.</text>
</comment>
<dbReference type="AlphaFoldDB" id="A0A2U2N1U3"/>
<gene>
    <name evidence="1" type="ORF">DF196_11475</name>
</gene>
<sequence length="317" mass="35840">MKEHKAVTALLRVAERERRCAFGNDRAQRMALKRRECAGELISPYRGLYSAQTYWHNLGTEQRSLHVIRALACKHPQWVFAELSAVCLYGLQHANALHDGTVCIASSGGVGGHDEPRLRRFYMNRVPQRTCKGIFVTSPERTLIDCAERPFVQALAIYDSALRIGLTTVNAIGSAAVQAVCDQQAVSRLLRYADSRSENGGESLMRGIMIDRDFAVPLLQREFENPYNRSMPYRVDFCWKLADGRIIVAEYDGMAKYADVSNPNRASFQAKMEYERRREQDLKSQGVTVIVHVVFEELMSPSKLENKLINAGVPKIR</sequence>
<organism evidence="1 2">
    <name type="scientific">Bifidobacterium callitrichidarum</name>
    <dbReference type="NCBI Taxonomy" id="2052941"/>
    <lineage>
        <taxon>Bacteria</taxon>
        <taxon>Bacillati</taxon>
        <taxon>Actinomycetota</taxon>
        <taxon>Actinomycetes</taxon>
        <taxon>Bifidobacteriales</taxon>
        <taxon>Bifidobacteriaceae</taxon>
        <taxon>Bifidobacterium</taxon>
    </lineage>
</organism>
<name>A0A2U2N1U3_9BIFI</name>
<evidence type="ECO:0000313" key="1">
    <source>
        <dbReference type="EMBL" id="PWG63037.1"/>
    </source>
</evidence>